<proteinExistence type="predicted"/>
<dbReference type="PATRIC" id="fig|2209.91.peg.128"/>
<gene>
    <name evidence="1" type="ORF">DU79_00605</name>
</gene>
<organism evidence="1 2">
    <name type="scientific">Methanosarcina mazei</name>
    <name type="common">Methanosarcina frisia</name>
    <dbReference type="NCBI Taxonomy" id="2209"/>
    <lineage>
        <taxon>Archaea</taxon>
        <taxon>Methanobacteriati</taxon>
        <taxon>Methanobacteriota</taxon>
        <taxon>Stenosarchaea group</taxon>
        <taxon>Methanomicrobia</taxon>
        <taxon>Methanosarcinales</taxon>
        <taxon>Methanosarcinaceae</taxon>
        <taxon>Methanosarcina</taxon>
    </lineage>
</organism>
<protein>
    <submittedName>
        <fullName evidence="1">Uncharacterized protein</fullName>
    </submittedName>
</protein>
<dbReference type="Proteomes" id="UP000034668">
    <property type="component" value="Unassembled WGS sequence"/>
</dbReference>
<name>A0A0F8SK52_METMZ</name>
<dbReference type="AlphaFoldDB" id="A0A0F8SK52"/>
<reference evidence="1 2" key="1">
    <citation type="journal article" date="2015" name="ISME J.">
        <title>Genomic and phenotypic differentiation among Methanosarcina mazei populations from Columbia River sediment.</title>
        <authorList>
            <person name="Youngblut N.D."/>
            <person name="Wirth J.S."/>
            <person name="Henriksen J.R."/>
            <person name="Smith M."/>
            <person name="Simon H."/>
            <person name="Metcalf W.W."/>
            <person name="Whitaker R.J."/>
        </authorList>
    </citation>
    <scope>NUCLEOTIDE SEQUENCE [LARGE SCALE GENOMIC DNA]</scope>
    <source>
        <strain evidence="1 2">1.H.M.2.4</strain>
    </source>
</reference>
<accession>A0A0F8SK52</accession>
<evidence type="ECO:0000313" key="2">
    <source>
        <dbReference type="Proteomes" id="UP000034668"/>
    </source>
</evidence>
<sequence length="81" mass="9250">MNSRIPEDLIERAHRGKTTKEDALLLLEVPPFELFRFADELRDLAAGDTVTYVVNRNINFTSRCTGTVSYTHLTLPTNREV</sequence>
<comment type="caution">
    <text evidence="1">The sequence shown here is derived from an EMBL/GenBank/DDBJ whole genome shotgun (WGS) entry which is preliminary data.</text>
</comment>
<evidence type="ECO:0000313" key="1">
    <source>
        <dbReference type="EMBL" id="KKH99978.1"/>
    </source>
</evidence>
<dbReference type="EMBL" id="JJQX01000007">
    <property type="protein sequence ID" value="KKH99978.1"/>
    <property type="molecule type" value="Genomic_DNA"/>
</dbReference>
<dbReference type="Gene3D" id="3.20.20.70">
    <property type="entry name" value="Aldolase class I"/>
    <property type="match status" value="1"/>
</dbReference>
<dbReference type="InterPro" id="IPR013785">
    <property type="entry name" value="Aldolase_TIM"/>
</dbReference>